<keyword evidence="1" id="KW-1133">Transmembrane helix</keyword>
<reference evidence="2 3" key="1">
    <citation type="submission" date="2016-07" db="EMBL/GenBank/DDBJ databases">
        <title>Pervasive Adenine N6-methylation of Active Genes in Fungi.</title>
        <authorList>
            <consortium name="DOE Joint Genome Institute"/>
            <person name="Mondo S.J."/>
            <person name="Dannebaum R.O."/>
            <person name="Kuo R.C."/>
            <person name="Labutti K."/>
            <person name="Haridas S."/>
            <person name="Kuo A."/>
            <person name="Salamov A."/>
            <person name="Ahrendt S.R."/>
            <person name="Lipzen A."/>
            <person name="Sullivan W."/>
            <person name="Andreopoulos W.B."/>
            <person name="Clum A."/>
            <person name="Lindquist E."/>
            <person name="Daum C."/>
            <person name="Ramamoorthy G.K."/>
            <person name="Gryganskyi A."/>
            <person name="Culley D."/>
            <person name="Magnuson J.K."/>
            <person name="James T.Y."/>
            <person name="O'Malley M.A."/>
            <person name="Stajich J.E."/>
            <person name="Spatafora J.W."/>
            <person name="Visel A."/>
            <person name="Grigoriev I.V."/>
        </authorList>
    </citation>
    <scope>NUCLEOTIDE SEQUENCE [LARGE SCALE GENOMIC DNA]</scope>
    <source>
        <strain evidence="2 3">JEL800</strain>
    </source>
</reference>
<dbReference type="EMBL" id="MCGO01000001">
    <property type="protein sequence ID" value="ORY53774.1"/>
    <property type="molecule type" value="Genomic_DNA"/>
</dbReference>
<sequence length="245" mass="26708">MASFPVSISALPTRFAAKTLVNAETHPWVDQFHATFQKVFHNVMLVASELLTHVMTLPMVLVSVLVLTLSRTVWIKKCLHHSTKSAQPDTSVAHFLEDAAKKTVTTQLSQLATVTINQTVPLSVTVTVHTRSATTEDVSVPLTVSVLTRCAVHPLVNVQRSPTVPTRPSSGLLSTLPARACSTREFVLLIRSGSMSVCRVTSLPSSLLLLATTLVVTMMSCLQTLLCTTRKGRVLANHFLLFNRL</sequence>
<keyword evidence="1" id="KW-0812">Transmembrane</keyword>
<dbReference type="AlphaFoldDB" id="A0A1Y2D3Q4"/>
<feature type="transmembrane region" description="Helical" evidence="1">
    <location>
        <begin position="207"/>
        <end position="226"/>
    </location>
</feature>
<comment type="caution">
    <text evidence="2">The sequence shown here is derived from an EMBL/GenBank/DDBJ whole genome shotgun (WGS) entry which is preliminary data.</text>
</comment>
<evidence type="ECO:0000256" key="1">
    <source>
        <dbReference type="SAM" id="Phobius"/>
    </source>
</evidence>
<protein>
    <submittedName>
        <fullName evidence="2">Uncharacterized protein</fullName>
    </submittedName>
</protein>
<evidence type="ECO:0000313" key="3">
    <source>
        <dbReference type="Proteomes" id="UP000193642"/>
    </source>
</evidence>
<evidence type="ECO:0000313" key="2">
    <source>
        <dbReference type="EMBL" id="ORY53774.1"/>
    </source>
</evidence>
<keyword evidence="1" id="KW-0472">Membrane</keyword>
<accession>A0A1Y2D3Q4</accession>
<organism evidence="2 3">
    <name type="scientific">Rhizoclosmatium globosum</name>
    <dbReference type="NCBI Taxonomy" id="329046"/>
    <lineage>
        <taxon>Eukaryota</taxon>
        <taxon>Fungi</taxon>
        <taxon>Fungi incertae sedis</taxon>
        <taxon>Chytridiomycota</taxon>
        <taxon>Chytridiomycota incertae sedis</taxon>
        <taxon>Chytridiomycetes</taxon>
        <taxon>Chytridiales</taxon>
        <taxon>Chytriomycetaceae</taxon>
        <taxon>Rhizoclosmatium</taxon>
    </lineage>
</organism>
<keyword evidence="3" id="KW-1185">Reference proteome</keyword>
<dbReference type="Proteomes" id="UP000193642">
    <property type="component" value="Unassembled WGS sequence"/>
</dbReference>
<name>A0A1Y2D3Q4_9FUNG</name>
<gene>
    <name evidence="2" type="ORF">BCR33DRAFT_8078</name>
</gene>
<feature type="transmembrane region" description="Helical" evidence="1">
    <location>
        <begin position="50"/>
        <end position="69"/>
    </location>
</feature>
<proteinExistence type="predicted"/>